<dbReference type="STRING" id="592010.GCWU000182_001777"/>
<dbReference type="AlphaFoldDB" id="W1Q4L2"/>
<feature type="compositionally biased region" description="Low complexity" evidence="1">
    <location>
        <begin position="269"/>
        <end position="281"/>
    </location>
</feature>
<dbReference type="RefSeq" id="WP_023392394.1">
    <property type="nucleotide sequence ID" value="NZ_KI535341.1"/>
</dbReference>
<evidence type="ECO:0000256" key="1">
    <source>
        <dbReference type="SAM" id="MobiDB-lite"/>
    </source>
</evidence>
<gene>
    <name evidence="3" type="ORF">GCWU000182_001777</name>
</gene>
<organism evidence="3 4">
    <name type="scientific">Abiotrophia defectiva ATCC 49176</name>
    <dbReference type="NCBI Taxonomy" id="592010"/>
    <lineage>
        <taxon>Bacteria</taxon>
        <taxon>Bacillati</taxon>
        <taxon>Bacillota</taxon>
        <taxon>Bacilli</taxon>
        <taxon>Lactobacillales</taxon>
        <taxon>Aerococcaceae</taxon>
        <taxon>Abiotrophia</taxon>
    </lineage>
</organism>
<dbReference type="HOGENOM" id="CLU_775277_0_0_9"/>
<feature type="signal peptide" evidence="2">
    <location>
        <begin position="1"/>
        <end position="19"/>
    </location>
</feature>
<feature type="compositionally biased region" description="Basic and acidic residues" evidence="1">
    <location>
        <begin position="41"/>
        <end position="52"/>
    </location>
</feature>
<evidence type="ECO:0000313" key="4">
    <source>
        <dbReference type="Proteomes" id="UP000019050"/>
    </source>
</evidence>
<protein>
    <submittedName>
        <fullName evidence="3">Uncharacterized protein</fullName>
    </submittedName>
</protein>
<dbReference type="EMBL" id="ACIN03000016">
    <property type="protein sequence ID" value="ESK64844.1"/>
    <property type="molecule type" value="Genomic_DNA"/>
</dbReference>
<comment type="caution">
    <text evidence="3">The sequence shown here is derived from an EMBL/GenBank/DDBJ whole genome shotgun (WGS) entry which is preliminary data.</text>
</comment>
<evidence type="ECO:0000256" key="2">
    <source>
        <dbReference type="SAM" id="SignalP"/>
    </source>
</evidence>
<dbReference type="Proteomes" id="UP000019050">
    <property type="component" value="Unassembled WGS sequence"/>
</dbReference>
<keyword evidence="2" id="KW-0732">Signal</keyword>
<reference evidence="3" key="1">
    <citation type="submission" date="2013-06" db="EMBL/GenBank/DDBJ databases">
        <authorList>
            <person name="Weinstock G."/>
            <person name="Sodergren E."/>
            <person name="Clifton S."/>
            <person name="Fulton L."/>
            <person name="Fulton B."/>
            <person name="Courtney L."/>
            <person name="Fronick C."/>
            <person name="Harrison M."/>
            <person name="Strong C."/>
            <person name="Farmer C."/>
            <person name="Delahaunty K."/>
            <person name="Markovic C."/>
            <person name="Hall O."/>
            <person name="Minx P."/>
            <person name="Tomlinson C."/>
            <person name="Mitreva M."/>
            <person name="Nelson J."/>
            <person name="Hou S."/>
            <person name="Wollam A."/>
            <person name="Pepin K.H."/>
            <person name="Johnson M."/>
            <person name="Bhonagiri V."/>
            <person name="Nash W.E."/>
            <person name="Warren W."/>
            <person name="Chinwalla A."/>
            <person name="Mardis E.R."/>
            <person name="Wilson R.K."/>
        </authorList>
    </citation>
    <scope>NUCLEOTIDE SEQUENCE [LARGE SCALE GENOMIC DNA]</scope>
    <source>
        <strain evidence="3">ATCC 49176</strain>
    </source>
</reference>
<evidence type="ECO:0000313" key="3">
    <source>
        <dbReference type="EMBL" id="ESK64844.1"/>
    </source>
</evidence>
<dbReference type="GeneID" id="84817396"/>
<keyword evidence="4" id="KW-1185">Reference proteome</keyword>
<name>W1Q4L2_ABIDE</name>
<feature type="region of interest" description="Disordered" evidence="1">
    <location>
        <begin position="264"/>
        <end position="307"/>
    </location>
</feature>
<proteinExistence type="predicted"/>
<feature type="chain" id="PRO_5038703831" evidence="2">
    <location>
        <begin position="20"/>
        <end position="357"/>
    </location>
</feature>
<accession>W1Q4L2</accession>
<feature type="compositionally biased region" description="Basic and acidic residues" evidence="1">
    <location>
        <begin position="284"/>
        <end position="293"/>
    </location>
</feature>
<feature type="region of interest" description="Disordered" evidence="1">
    <location>
        <begin position="33"/>
        <end position="52"/>
    </location>
</feature>
<sequence>MKKSLKYLLVSALTANALALSWPGFQGQATVSLESASSQESGHEETSEEWQNHDCAQLDRKDVLNQVRKSRDLLTSVALKGVSGDRRSQSSYQAAYRYEAKTGKVLQGYLDYSQGINHMEVYYLGDTNHKYHLYSERTNKWSAIQMPEDFRLRPNYRLMLDWILDHEADFQFEEGPHDYRLKVLERNFDLSDFTSKTLGITLVPEDTPVEDIYNYMEVRFSKDDFQMTSLNYRCLDPSGEVQGQFEFFGYNQLESADFRLPEGAELDSELSGSSQQDPSSSDETESRQQRESESSGENRPLPPGAVYHDHDHKAWSSLLAYAQDGVYELVSLKWLTWEPVSRLSSHLTWRAHQLFRP</sequence>